<keyword evidence="3" id="KW-0788">Thiol protease</keyword>
<keyword evidence="5" id="KW-1185">Reference proteome</keyword>
<dbReference type="GO" id="GO:0006508">
    <property type="term" value="P:proteolysis"/>
    <property type="evidence" value="ECO:0007669"/>
    <property type="project" value="UniProtKB-KW"/>
</dbReference>
<protein>
    <submittedName>
        <fullName evidence="4">Calpain-7</fullName>
    </submittedName>
</protein>
<evidence type="ECO:0000313" key="4">
    <source>
        <dbReference type="EMBL" id="KAJ6629268.1"/>
    </source>
</evidence>
<proteinExistence type="predicted"/>
<evidence type="ECO:0000256" key="1">
    <source>
        <dbReference type="ARBA" id="ARBA00022670"/>
    </source>
</evidence>
<feature type="non-terminal residue" evidence="4">
    <location>
        <position position="1"/>
    </location>
</feature>
<dbReference type="PANTHER" id="PTHR46143:SF1">
    <property type="entry name" value="CALPAIN-7"/>
    <property type="match status" value="1"/>
</dbReference>
<organism evidence="4 5">
    <name type="scientific">Pseudolycoriella hygida</name>
    <dbReference type="NCBI Taxonomy" id="35572"/>
    <lineage>
        <taxon>Eukaryota</taxon>
        <taxon>Metazoa</taxon>
        <taxon>Ecdysozoa</taxon>
        <taxon>Arthropoda</taxon>
        <taxon>Hexapoda</taxon>
        <taxon>Insecta</taxon>
        <taxon>Pterygota</taxon>
        <taxon>Neoptera</taxon>
        <taxon>Endopterygota</taxon>
        <taxon>Diptera</taxon>
        <taxon>Nematocera</taxon>
        <taxon>Sciaroidea</taxon>
        <taxon>Sciaridae</taxon>
        <taxon>Pseudolycoriella</taxon>
    </lineage>
</organism>
<name>A0A9Q0MKQ6_9DIPT</name>
<dbReference type="GO" id="GO:0004197">
    <property type="term" value="F:cysteine-type endopeptidase activity"/>
    <property type="evidence" value="ECO:0007669"/>
    <property type="project" value="TreeGrafter"/>
</dbReference>
<dbReference type="Proteomes" id="UP001151699">
    <property type="component" value="Unassembled WGS sequence"/>
</dbReference>
<dbReference type="InterPro" id="IPR036213">
    <property type="entry name" value="Calpain_III_sf"/>
</dbReference>
<dbReference type="InterPro" id="IPR051297">
    <property type="entry name" value="PalB/RIM13"/>
</dbReference>
<comment type="caution">
    <text evidence="4">The sequence shown here is derived from an EMBL/GenBank/DDBJ whole genome shotgun (WGS) entry which is preliminary data.</text>
</comment>
<sequence length="96" mass="11161">VGPTKDAYTIGDNPQYQLSVAAGRGSIWVLLTRHITSIDDFRENKEYITLLVYQNNGKRVYYPYDPKPYIDGVRINSPHYLCKIKMDPTQAKKYKF</sequence>
<feature type="non-terminal residue" evidence="4">
    <location>
        <position position="96"/>
    </location>
</feature>
<dbReference type="PANTHER" id="PTHR46143">
    <property type="entry name" value="CALPAIN-7"/>
    <property type="match status" value="1"/>
</dbReference>
<evidence type="ECO:0000256" key="3">
    <source>
        <dbReference type="ARBA" id="ARBA00022807"/>
    </source>
</evidence>
<accession>A0A9Q0MKQ6</accession>
<evidence type="ECO:0000313" key="5">
    <source>
        <dbReference type="Proteomes" id="UP001151699"/>
    </source>
</evidence>
<keyword evidence="2" id="KW-0378">Hydrolase</keyword>
<dbReference type="OrthoDB" id="167576at2759"/>
<dbReference type="AlphaFoldDB" id="A0A9Q0MKQ6"/>
<evidence type="ECO:0000256" key="2">
    <source>
        <dbReference type="ARBA" id="ARBA00022801"/>
    </source>
</evidence>
<dbReference type="EMBL" id="WJQU01002925">
    <property type="protein sequence ID" value="KAJ6629268.1"/>
    <property type="molecule type" value="Genomic_DNA"/>
</dbReference>
<dbReference type="SUPFAM" id="SSF49758">
    <property type="entry name" value="Calpain large subunit, middle domain (domain III)"/>
    <property type="match status" value="1"/>
</dbReference>
<gene>
    <name evidence="4" type="primary">Capn7_0</name>
    <name evidence="4" type="ORF">Bhyg_17815</name>
</gene>
<keyword evidence="1" id="KW-0645">Protease</keyword>
<reference evidence="4" key="1">
    <citation type="submission" date="2022-07" db="EMBL/GenBank/DDBJ databases">
        <authorList>
            <person name="Trinca V."/>
            <person name="Uliana J.V.C."/>
            <person name="Torres T.T."/>
            <person name="Ward R.J."/>
            <person name="Monesi N."/>
        </authorList>
    </citation>
    <scope>NUCLEOTIDE SEQUENCE</scope>
    <source>
        <strain evidence="4">HSMRA1968</strain>
        <tissue evidence="4">Whole embryos</tissue>
    </source>
</reference>